<dbReference type="EMBL" id="JACHXS010000001">
    <property type="protein sequence ID" value="MBB3219820.1"/>
    <property type="molecule type" value="Genomic_DNA"/>
</dbReference>
<protein>
    <recommendedName>
        <fullName evidence="2">eCIS core domain-containing protein</fullName>
    </recommendedName>
</protein>
<feature type="region of interest" description="Disordered" evidence="1">
    <location>
        <begin position="169"/>
        <end position="202"/>
    </location>
</feature>
<evidence type="ECO:0000313" key="4">
    <source>
        <dbReference type="Proteomes" id="UP000584325"/>
    </source>
</evidence>
<dbReference type="Proteomes" id="UP000584325">
    <property type="component" value="Unassembled WGS sequence"/>
</dbReference>
<feature type="region of interest" description="Disordered" evidence="1">
    <location>
        <begin position="1"/>
        <end position="66"/>
    </location>
</feature>
<dbReference type="Pfam" id="PF13699">
    <property type="entry name" value="eCIS_core"/>
    <property type="match status" value="1"/>
</dbReference>
<accession>A0A7W5H947</accession>
<gene>
    <name evidence="3" type="ORF">FHS02_000607</name>
</gene>
<feature type="compositionally biased region" description="Low complexity" evidence="1">
    <location>
        <begin position="16"/>
        <end position="36"/>
    </location>
</feature>
<proteinExistence type="predicted"/>
<evidence type="ECO:0000256" key="1">
    <source>
        <dbReference type="SAM" id="MobiDB-lite"/>
    </source>
</evidence>
<dbReference type="RefSeq" id="WP_217496901.1">
    <property type="nucleotide sequence ID" value="NZ_CP040017.1"/>
</dbReference>
<feature type="domain" description="eCIS core" evidence="2">
    <location>
        <begin position="65"/>
        <end position="142"/>
    </location>
</feature>
<evidence type="ECO:0000259" key="2">
    <source>
        <dbReference type="Pfam" id="PF13699"/>
    </source>
</evidence>
<dbReference type="InterPro" id="IPR025295">
    <property type="entry name" value="eCIS_core_dom"/>
</dbReference>
<feature type="compositionally biased region" description="Low complexity" evidence="1">
    <location>
        <begin position="169"/>
        <end position="183"/>
    </location>
</feature>
<organism evidence="3 4">
    <name type="scientific">Pseudoduganella umbonata</name>
    <dbReference type="NCBI Taxonomy" id="864828"/>
    <lineage>
        <taxon>Bacteria</taxon>
        <taxon>Pseudomonadati</taxon>
        <taxon>Pseudomonadota</taxon>
        <taxon>Betaproteobacteria</taxon>
        <taxon>Burkholderiales</taxon>
        <taxon>Oxalobacteraceae</taxon>
        <taxon>Telluria group</taxon>
        <taxon>Pseudoduganella</taxon>
    </lineage>
</organism>
<reference evidence="3 4" key="1">
    <citation type="submission" date="2020-08" db="EMBL/GenBank/DDBJ databases">
        <title>Genomic Encyclopedia of Type Strains, Phase III (KMG-III): the genomes of soil and plant-associated and newly described type strains.</title>
        <authorList>
            <person name="Whitman W."/>
        </authorList>
    </citation>
    <scope>NUCLEOTIDE SEQUENCE [LARGE SCALE GENOMIC DNA]</scope>
    <source>
        <strain evidence="3 4">CECT 7753</strain>
    </source>
</reference>
<sequence length="1316" mass="138987">MPGFWLFPPSRGGRPEGPAAAGPEAALPEGEEQPAGNQALSRRTGAASGHVARQTQGPDDECGEPLPNRVRAAMESRFGTDFGAVRIHDGNRAAASAAALRARAFTTGATIHFGAGQFRPDTAEGARLLAHELSHVIQGRAGAGPEKAVSAPGDAAEREAHQVADRIATGRPAPAIAARPTARVMRQEDDPDHPPLPPGPAREPDVALEPLADWMPVVDPLDPAQFRIPVGTTREQVATRLYGDPARFGGFDIVGDQMVRLRSFDGVANDVAELLRAALETQLAADVERVIALLSERLIGDADERQLLQATVRWSSRSGLADAHGVSFFDRYLNALEGRTLTMERPWPFSNITHTALEWLLDEAERKAPEIRRLIARGSTRAPMAGSGPDEQRVTGPMARGTVVGGYAYRTRRAALAIGEWDHGTGPIRINERVVDETTAPLAEIALRNAPHPGPRVVIPGGDGHFYGYTVDFPRLEQGYVEGTDSWNTNRPPEHIDNWWWHYTGTVAIAGGEFQPESGGGGADERTRRMDILTRALAAGPAEQRGLDFDALALATVAQRVTLIDAAIVRHEDADATLIARILYATPGADFPLLERGLSTNGAMDRLIRMPDPGGRLATIGRIFTVKAVATMQVAGENLQALPELTAGFDDDGFFHGADFSSATAASRTVSDADFPAQAGGQVALGHERTVGGAAPGAFDRSTITIQPQIIRAGSLAGNLWRSMRGTLLQSGGPPVGPLLPTQLVRVRILGPASETRVVTALEAVGLLTPPSGQILQQAISSTVHGYMWIMAGTGLLRAFGPALAGALIEGGGLRAAGAAVAETAAGAAGRAALVNAGLITGMEAVEGNRTAIAATPEGRDFLEIYDVAIAVWISRDIARLIGSGLVPRLVSAADRVAALPGAIRDAIMPLRAEAEAMRRTIARYATPAEATAAATADGATMAAGSAAETRPGFFAMLRVSRGEVAAERLTGKLAGTGGEAAGRRVLGRLEGAIGRAEGEAAAITGTTPEAEQARAAAARRAEQAASARFAVAQRAAQLRPDAREAFLNAVDGVIARRPNAIASLTDLLTAAAQSRAPNLFIAEVRQLVNRPGVSDEALAVLGAKAREGREVLDLAWLNRTRIADETLDFLGRDRRTPWDLYRRTAADPASGSLIVTFRTAARGAGAELVAAENAAQLGSNVRRQVRMGSSEIDYEITVASRRHGFEIKGWTPNTWDDALDAAVQRLNRRGLTDAQKESVRKIDTMLRQLADAQAATGNVPYLGITDGLTAEQLARLRRVLGANGLAGTRLVPISETRIREAAAGTIGETLGIPRP</sequence>
<evidence type="ECO:0000313" key="3">
    <source>
        <dbReference type="EMBL" id="MBB3219820.1"/>
    </source>
</evidence>
<comment type="caution">
    <text evidence="3">The sequence shown here is derived from an EMBL/GenBank/DDBJ whole genome shotgun (WGS) entry which is preliminary data.</text>
</comment>
<name>A0A7W5H947_9BURK</name>